<dbReference type="EMBL" id="JBBMFK010000016">
    <property type="protein sequence ID" value="MEQ2443897.1"/>
    <property type="molecule type" value="Genomic_DNA"/>
</dbReference>
<dbReference type="PANTHER" id="PTHR43790:SF4">
    <property type="entry name" value="GUANOSINE IMPORT ATP-BINDING PROTEIN NUPO"/>
    <property type="match status" value="1"/>
</dbReference>
<sequence>MGEEILRMENITKIYPNGVMANKDVTLSVQKGEIHALMGENGAGKSTLMKILFGFESKDSGEIYFEGKKLETSSPAETIKQGIGMVHQHFMLVDSLKVYENIVLGMEPRKGPFTDGKKASQMVADMAKKYNLNVDPEAKVGTLSVGLKQKVEILKVLARGAKLLILDEPTAVLTPQETEELFEQLLLLKQHGHTIIFISHKIKEVRQICDNITVLRGGRTIGSMPVEGSTEEEISRFMVGRDVVLNVQKSAPAFGDKLLEIQHLNYWNDERRQKLKDVSFDLRRGQILGVAGVEGNGQNELAECIFGLKKPSSGKVLLNGKDLSPLGIKDIRASGVSYIPEDRISTGVAGSLSIWENLMSDRIDKPEFRRGGLLNLRQIREKCAKLIDAFTILCRNGDQAVSMLSGGNMQKVVVAREFSADPDLLIANQPTRGIDVGANEFIWKKLVALRDQGRGILLISADLNEVLELSDSILVMCDGEVAAYFPDSKAVTERELGLYMLGVKKQTAEERGALCEAAQ</sequence>
<dbReference type="InterPro" id="IPR027417">
    <property type="entry name" value="P-loop_NTPase"/>
</dbReference>
<dbReference type="InterPro" id="IPR017871">
    <property type="entry name" value="ABC_transporter-like_CS"/>
</dbReference>
<dbReference type="CDD" id="cd03216">
    <property type="entry name" value="ABC_Carb_Monos_I"/>
    <property type="match status" value="1"/>
</dbReference>
<dbReference type="Gene3D" id="3.40.50.300">
    <property type="entry name" value="P-loop containing nucleotide triphosphate hydrolases"/>
    <property type="match status" value="2"/>
</dbReference>
<keyword evidence="1" id="KW-0547">Nucleotide-binding</keyword>
<organism evidence="4 5">
    <name type="scientific">Pseudoflavonifractor intestinihominis</name>
    <dbReference type="NCBI Taxonomy" id="3133171"/>
    <lineage>
        <taxon>Bacteria</taxon>
        <taxon>Bacillati</taxon>
        <taxon>Bacillota</taxon>
        <taxon>Clostridia</taxon>
        <taxon>Eubacteriales</taxon>
        <taxon>Oscillospiraceae</taxon>
        <taxon>Pseudoflavonifractor</taxon>
    </lineage>
</organism>
<dbReference type="CDD" id="cd03215">
    <property type="entry name" value="ABC_Carb_Monos_II"/>
    <property type="match status" value="1"/>
</dbReference>
<dbReference type="SUPFAM" id="SSF52540">
    <property type="entry name" value="P-loop containing nucleoside triphosphate hydrolases"/>
    <property type="match status" value="2"/>
</dbReference>
<protein>
    <submittedName>
        <fullName evidence="4">ABC transporter ATP-binding protein</fullName>
    </submittedName>
</protein>
<evidence type="ECO:0000256" key="1">
    <source>
        <dbReference type="ARBA" id="ARBA00022741"/>
    </source>
</evidence>
<feature type="domain" description="ABC transporter" evidence="3">
    <location>
        <begin position="6"/>
        <end position="242"/>
    </location>
</feature>
<dbReference type="SMART" id="SM00382">
    <property type="entry name" value="AAA"/>
    <property type="match status" value="1"/>
</dbReference>
<name>A0ABV1EB55_9FIRM</name>
<dbReference type="GO" id="GO:0005524">
    <property type="term" value="F:ATP binding"/>
    <property type="evidence" value="ECO:0007669"/>
    <property type="project" value="UniProtKB-KW"/>
</dbReference>
<reference evidence="4 5" key="1">
    <citation type="submission" date="2024-03" db="EMBL/GenBank/DDBJ databases">
        <title>Human intestinal bacterial collection.</title>
        <authorList>
            <person name="Pauvert C."/>
            <person name="Hitch T.C.A."/>
            <person name="Clavel T."/>
        </authorList>
    </citation>
    <scope>NUCLEOTIDE SEQUENCE [LARGE SCALE GENOMIC DNA]</scope>
    <source>
        <strain evidence="4 5">CLA-AP-H29</strain>
    </source>
</reference>
<gene>
    <name evidence="4" type="ORF">WMO64_10530</name>
</gene>
<evidence type="ECO:0000313" key="4">
    <source>
        <dbReference type="EMBL" id="MEQ2443897.1"/>
    </source>
</evidence>
<dbReference type="PANTHER" id="PTHR43790">
    <property type="entry name" value="CARBOHYDRATE TRANSPORT ATP-BINDING PROTEIN MG119-RELATED"/>
    <property type="match status" value="1"/>
</dbReference>
<dbReference type="Pfam" id="PF00005">
    <property type="entry name" value="ABC_tran"/>
    <property type="match status" value="2"/>
</dbReference>
<dbReference type="RefSeq" id="WP_349231946.1">
    <property type="nucleotide sequence ID" value="NZ_JBBMFK010000016.1"/>
</dbReference>
<evidence type="ECO:0000313" key="5">
    <source>
        <dbReference type="Proteomes" id="UP001464378"/>
    </source>
</evidence>
<accession>A0ABV1EB55</accession>
<dbReference type="Proteomes" id="UP001464378">
    <property type="component" value="Unassembled WGS sequence"/>
</dbReference>
<dbReference type="InterPro" id="IPR003593">
    <property type="entry name" value="AAA+_ATPase"/>
</dbReference>
<evidence type="ECO:0000259" key="3">
    <source>
        <dbReference type="PROSITE" id="PS50893"/>
    </source>
</evidence>
<keyword evidence="5" id="KW-1185">Reference proteome</keyword>
<proteinExistence type="predicted"/>
<dbReference type="PROSITE" id="PS00211">
    <property type="entry name" value="ABC_TRANSPORTER_1"/>
    <property type="match status" value="1"/>
</dbReference>
<feature type="domain" description="ABC transporter" evidence="3">
    <location>
        <begin position="259"/>
        <end position="503"/>
    </location>
</feature>
<dbReference type="PROSITE" id="PS50893">
    <property type="entry name" value="ABC_TRANSPORTER_2"/>
    <property type="match status" value="2"/>
</dbReference>
<comment type="caution">
    <text evidence="4">The sequence shown here is derived from an EMBL/GenBank/DDBJ whole genome shotgun (WGS) entry which is preliminary data.</text>
</comment>
<keyword evidence="2 4" id="KW-0067">ATP-binding</keyword>
<evidence type="ECO:0000256" key="2">
    <source>
        <dbReference type="ARBA" id="ARBA00022840"/>
    </source>
</evidence>
<dbReference type="InterPro" id="IPR003439">
    <property type="entry name" value="ABC_transporter-like_ATP-bd"/>
</dbReference>
<dbReference type="InterPro" id="IPR050107">
    <property type="entry name" value="ABC_carbohydrate_import_ATPase"/>
</dbReference>